<comment type="similarity">
    <text evidence="1 2">Belongs to the small heat shock protein (HSP20) family.</text>
</comment>
<feature type="domain" description="SHSP" evidence="5">
    <location>
        <begin position="623"/>
        <end position="740"/>
    </location>
</feature>
<organism evidence="6 7">
    <name type="scientific">Jaapia argillacea MUCL 33604</name>
    <dbReference type="NCBI Taxonomy" id="933084"/>
    <lineage>
        <taxon>Eukaryota</taxon>
        <taxon>Fungi</taxon>
        <taxon>Dikarya</taxon>
        <taxon>Basidiomycota</taxon>
        <taxon>Agaricomycotina</taxon>
        <taxon>Agaricomycetes</taxon>
        <taxon>Agaricomycetidae</taxon>
        <taxon>Jaapiales</taxon>
        <taxon>Jaapiaceae</taxon>
        <taxon>Jaapia</taxon>
    </lineage>
</organism>
<feature type="compositionally biased region" description="Polar residues" evidence="4">
    <location>
        <begin position="250"/>
        <end position="278"/>
    </location>
</feature>
<evidence type="ECO:0000313" key="7">
    <source>
        <dbReference type="Proteomes" id="UP000027265"/>
    </source>
</evidence>
<accession>A0A067QBQ0</accession>
<feature type="region of interest" description="Disordered" evidence="4">
    <location>
        <begin position="74"/>
        <end position="111"/>
    </location>
</feature>
<gene>
    <name evidence="6" type="ORF">JAAARDRAFT_174038</name>
</gene>
<keyword evidence="7" id="KW-1185">Reference proteome</keyword>
<feature type="compositionally biased region" description="Polar residues" evidence="4">
    <location>
        <begin position="168"/>
        <end position="179"/>
    </location>
</feature>
<feature type="compositionally biased region" description="Basic residues" evidence="4">
    <location>
        <begin position="544"/>
        <end position="554"/>
    </location>
</feature>
<keyword evidence="3" id="KW-0175">Coiled coil</keyword>
<dbReference type="InterPro" id="IPR002068">
    <property type="entry name" value="A-crystallin/Hsp20_dom"/>
</dbReference>
<dbReference type="InterPro" id="IPR008978">
    <property type="entry name" value="HSP20-like_chaperone"/>
</dbReference>
<evidence type="ECO:0000256" key="1">
    <source>
        <dbReference type="PROSITE-ProRule" id="PRU00285"/>
    </source>
</evidence>
<evidence type="ECO:0000259" key="5">
    <source>
        <dbReference type="PROSITE" id="PS01031"/>
    </source>
</evidence>
<evidence type="ECO:0000313" key="6">
    <source>
        <dbReference type="EMBL" id="KDQ60016.1"/>
    </source>
</evidence>
<reference evidence="7" key="1">
    <citation type="journal article" date="2014" name="Proc. Natl. Acad. Sci. U.S.A.">
        <title>Extensive sampling of basidiomycete genomes demonstrates inadequacy of the white-rot/brown-rot paradigm for wood decay fungi.</title>
        <authorList>
            <person name="Riley R."/>
            <person name="Salamov A.A."/>
            <person name="Brown D.W."/>
            <person name="Nagy L.G."/>
            <person name="Floudas D."/>
            <person name="Held B.W."/>
            <person name="Levasseur A."/>
            <person name="Lombard V."/>
            <person name="Morin E."/>
            <person name="Otillar R."/>
            <person name="Lindquist E.A."/>
            <person name="Sun H."/>
            <person name="LaButti K.M."/>
            <person name="Schmutz J."/>
            <person name="Jabbour D."/>
            <person name="Luo H."/>
            <person name="Baker S.E."/>
            <person name="Pisabarro A.G."/>
            <person name="Walton J.D."/>
            <person name="Blanchette R.A."/>
            <person name="Henrissat B."/>
            <person name="Martin F."/>
            <person name="Cullen D."/>
            <person name="Hibbett D.S."/>
            <person name="Grigoriev I.V."/>
        </authorList>
    </citation>
    <scope>NUCLEOTIDE SEQUENCE [LARGE SCALE GENOMIC DNA]</scope>
    <source>
        <strain evidence="7">MUCL 33604</strain>
    </source>
</reference>
<feature type="coiled-coil region" evidence="3">
    <location>
        <begin position="117"/>
        <end position="151"/>
    </location>
</feature>
<feature type="compositionally biased region" description="Low complexity" evidence="4">
    <location>
        <begin position="233"/>
        <end position="249"/>
    </location>
</feature>
<name>A0A067QBQ0_9AGAM</name>
<dbReference type="Pfam" id="PF09755">
    <property type="entry name" value="DUF2046"/>
    <property type="match status" value="1"/>
</dbReference>
<evidence type="ECO:0000256" key="2">
    <source>
        <dbReference type="RuleBase" id="RU003616"/>
    </source>
</evidence>
<dbReference type="PROSITE" id="PS01031">
    <property type="entry name" value="SHSP"/>
    <property type="match status" value="1"/>
</dbReference>
<feature type="region of interest" description="Disordered" evidence="4">
    <location>
        <begin position="167"/>
        <end position="278"/>
    </location>
</feature>
<feature type="region of interest" description="Disordered" evidence="4">
    <location>
        <begin position="314"/>
        <end position="390"/>
    </location>
</feature>
<dbReference type="STRING" id="933084.A0A067QBQ0"/>
<dbReference type="Gene3D" id="2.60.40.790">
    <property type="match status" value="1"/>
</dbReference>
<feature type="compositionally biased region" description="Basic and acidic residues" evidence="4">
    <location>
        <begin position="510"/>
        <end position="523"/>
    </location>
</feature>
<dbReference type="HOGENOM" id="CLU_373456_0_0_1"/>
<dbReference type="InterPro" id="IPR019152">
    <property type="entry name" value="DUF2046"/>
</dbReference>
<dbReference type="AlphaFoldDB" id="A0A067QBQ0"/>
<protein>
    <recommendedName>
        <fullName evidence="5">SHSP domain-containing protein</fullName>
    </recommendedName>
</protein>
<feature type="compositionally biased region" description="Polar residues" evidence="4">
    <location>
        <begin position="372"/>
        <end position="387"/>
    </location>
</feature>
<feature type="region of interest" description="Disordered" evidence="4">
    <location>
        <begin position="417"/>
        <end position="466"/>
    </location>
</feature>
<evidence type="ECO:0000256" key="4">
    <source>
        <dbReference type="SAM" id="MobiDB-lite"/>
    </source>
</evidence>
<dbReference type="OrthoDB" id="78858at2759"/>
<dbReference type="EMBL" id="KL197714">
    <property type="protein sequence ID" value="KDQ60016.1"/>
    <property type="molecule type" value="Genomic_DNA"/>
</dbReference>
<feature type="compositionally biased region" description="Low complexity" evidence="4">
    <location>
        <begin position="185"/>
        <end position="201"/>
    </location>
</feature>
<dbReference type="SUPFAM" id="SSF49764">
    <property type="entry name" value="HSP20-like chaperones"/>
    <property type="match status" value="1"/>
</dbReference>
<dbReference type="Pfam" id="PF00011">
    <property type="entry name" value="HSP20"/>
    <property type="match status" value="1"/>
</dbReference>
<evidence type="ECO:0000256" key="3">
    <source>
        <dbReference type="SAM" id="Coils"/>
    </source>
</evidence>
<feature type="region of interest" description="Disordered" evidence="4">
    <location>
        <begin position="486"/>
        <end position="579"/>
    </location>
</feature>
<feature type="compositionally biased region" description="Low complexity" evidence="4">
    <location>
        <begin position="442"/>
        <end position="453"/>
    </location>
</feature>
<dbReference type="Proteomes" id="UP000027265">
    <property type="component" value="Unassembled WGS sequence"/>
</dbReference>
<dbReference type="InParanoid" id="A0A067QBQ0"/>
<sequence>MSMSPPIRRLSTSSSKREEDLINAYEAEEERIINVLSRKLEQLREEKIELENIREAESESRVNRLSRELSALRLAQQQQQQSHTNGAESPDARPNGNGYAHGSMSANPLTPSPEVMLEAMRRENEHLRSRLVDTEREYIRLARLNEIYREELIDHRHRLGISVDNLIGLSSSTDPYSQPTHRRSSSSSSSPSTSVLTLPSVHHSRPTSSVPIPRPASQIHRPINSLSSESTTPLSHSPSSADSPFPFSPVTSTNPASLVSNHTSVTTPPSSASLNSNPTLQYNNAMLRTLPYPTVPPPSLSSSWGSPVIPYHIPPRDPSLSPIESRSRRNSYHRRGSFERRVPDPGSGRGTSHSNSRRASVERGARVAETGTLVSRSRRNSLASTSESHLHLDDKISPMLSLSTMSYHDYPYNVEHGQYSTTPTTPSPYPSTSPWEPEQDLPPMNVQPQQQFQAPPPPPPSQPQTIQLQERVPIVPSQRRVQVHHVEEFQPRHTSLSQAVYGAGGGSESGRSDRDTGDFRPRLSVDPVRPRASSALAVRSTSSRAHHTASHPYRRPSTQGEMGGTASGSRRTSTPGPGLAASERYAVPVSCVDFPFAHHGIALVSPCSSAMPPPPQSEGLAMGRRYNIRTDVYFSVSSNVMTAMFELPGVKKSDLRITLSMCPYSRVRQLTVSGKALPLSLARLFTVRERKYGEFSRTLVVPPDTKAEDVTADMEDGILILKVPGGTRTDPIDPQEIVIR</sequence>
<dbReference type="CDD" id="cd06464">
    <property type="entry name" value="ACD_sHsps-like"/>
    <property type="match status" value="1"/>
</dbReference>
<proteinExistence type="inferred from homology"/>